<feature type="compositionally biased region" description="Pro residues" evidence="1">
    <location>
        <begin position="902"/>
        <end position="912"/>
    </location>
</feature>
<dbReference type="EMBL" id="CASHTH010000454">
    <property type="protein sequence ID" value="CAI8001809.1"/>
    <property type="molecule type" value="Genomic_DNA"/>
</dbReference>
<dbReference type="GO" id="GO:0097225">
    <property type="term" value="C:sperm midpiece"/>
    <property type="evidence" value="ECO:0007669"/>
    <property type="project" value="TreeGrafter"/>
</dbReference>
<protein>
    <submittedName>
        <fullName evidence="3">Cilia- and flagella-associated protein 69</fullName>
    </submittedName>
</protein>
<dbReference type="GO" id="GO:1902093">
    <property type="term" value="P:positive regulation of flagellated sperm motility"/>
    <property type="evidence" value="ECO:0007669"/>
    <property type="project" value="TreeGrafter"/>
</dbReference>
<dbReference type="Gene3D" id="1.25.10.10">
    <property type="entry name" value="Leucine-rich Repeat Variant"/>
    <property type="match status" value="2"/>
</dbReference>
<dbReference type="SUPFAM" id="SSF48371">
    <property type="entry name" value="ARM repeat"/>
    <property type="match status" value="1"/>
</dbReference>
<sequence length="931" mass="101906">MSAATSSIREAMTIPKALSLINSKHSSEMVERHVRALNRIASSFKRGVPLKDLPQLCQLLRVAAEKMKTHILYEEPICKIVATCSLPFLKERSSDENTYAPCIIETLSLLGSLMIGLESEALRQHVAQTVADFYLAESNEAKAEGLQATAVTYNAALLEQSGVVHYLAEALKLTQDPYTKLTILRALQTLSVSGTNCNHILAAKACGAICSTISDTSTEIALVGLEVLWNILEHGPQLQVAEQMTSLGSVCPLHDAVRRQVASSSHTDSKQLRNDLLALVSLVAKISPDAPFIETGFLHTLCSYFLSFEVASVSSRHELGPSRGGSTGGERAGKAAKVDEEDFELVKTLMVTLTSLSCDQGTIKVLCEQKVMRGLLSFVVRNDHSPSNYSSAHFEELQLLALSCLCTLGPLCLEQYMVCQGNTRLLLILEWCHSSPSEFKGHGNAFHGRGGWGGSLAQLRMSVRALLSVCRTRDEVALQDLHDQGAIPLLIGILKSLSGTVGEGGSQRTGPDSGLLLELQSDILVTISCLCETDIHRKELFGGYDGVKLLTGYLRGADQSGVASGLGRHRLLLAATDCVWCTVVGSPVVEDIFLEEGGIFCLLDLLQVCPLNNQSLVLGVLVDLCENPKAIPHLAAWRGRERDMCAWSLLASLWRQEETEMGVPRTDTGALAGTSNPLVGQEQEKCGVPPIPSHQPSAAVIDITENMRAKIYILCCKMGFQYVADDLTTEDKITLCIIRNYLDFKSGEVWYEVAGELAQEGLRPVTPDQEALQEVLHSHEEKAENSLRLQSELIEEQHRYDLEEEQQYFEKIHQLHYMEEKAKADFTDFVNRTSNYKALKEAKRRQREAIDASRRSSVAIGDHYHKIDQDGVTVTTYCGRHISIATTPRRLLTTGGGAESPPSLPRPSPPLPITTSTSTSSPHPITISQQQ</sequence>
<evidence type="ECO:0000259" key="2">
    <source>
        <dbReference type="Pfam" id="PF21049"/>
    </source>
</evidence>
<dbReference type="InterPro" id="IPR016024">
    <property type="entry name" value="ARM-type_fold"/>
</dbReference>
<dbReference type="PANTHER" id="PTHR14716:SF0">
    <property type="entry name" value="CILIA- AND FLAGELLA-ASSOCIATED PROTEIN 69"/>
    <property type="match status" value="1"/>
</dbReference>
<dbReference type="PANTHER" id="PTHR14716">
    <property type="entry name" value="CILIA- AND FLAGELLA-ASSOCIATED PROTEIN 69"/>
    <property type="match status" value="1"/>
</dbReference>
<name>A0AA35R2M0_GEOBA</name>
<evidence type="ECO:0000313" key="3">
    <source>
        <dbReference type="EMBL" id="CAI8001809.1"/>
    </source>
</evidence>
<keyword evidence="3" id="KW-0969">Cilium</keyword>
<keyword evidence="3" id="KW-0966">Cell projection</keyword>
<comment type="caution">
    <text evidence="3">The sequence shown here is derived from an EMBL/GenBank/DDBJ whole genome shotgun (WGS) entry which is preliminary data.</text>
</comment>
<dbReference type="GO" id="GO:0097730">
    <property type="term" value="C:non-motile cilium"/>
    <property type="evidence" value="ECO:0007669"/>
    <property type="project" value="TreeGrafter"/>
</dbReference>
<evidence type="ECO:0000313" key="4">
    <source>
        <dbReference type="Proteomes" id="UP001174909"/>
    </source>
</evidence>
<dbReference type="InterPro" id="IPR011989">
    <property type="entry name" value="ARM-like"/>
</dbReference>
<dbReference type="Pfam" id="PF21049">
    <property type="entry name" value="CFA69_ARM_rpt"/>
    <property type="match status" value="1"/>
</dbReference>
<dbReference type="AlphaFoldDB" id="A0AA35R2M0"/>
<dbReference type="InterPro" id="IPR048733">
    <property type="entry name" value="CFA69_ARM_dom"/>
</dbReference>
<proteinExistence type="predicted"/>
<reference evidence="3" key="1">
    <citation type="submission" date="2023-03" db="EMBL/GenBank/DDBJ databases">
        <authorList>
            <person name="Steffen K."/>
            <person name="Cardenas P."/>
        </authorList>
    </citation>
    <scope>NUCLEOTIDE SEQUENCE</scope>
</reference>
<feature type="compositionally biased region" description="Low complexity" evidence="1">
    <location>
        <begin position="913"/>
        <end position="931"/>
    </location>
</feature>
<accession>A0AA35R2M0</accession>
<feature type="region of interest" description="Disordered" evidence="1">
    <location>
        <begin position="888"/>
        <end position="931"/>
    </location>
</feature>
<organism evidence="3 4">
    <name type="scientific">Geodia barretti</name>
    <name type="common">Barrett's horny sponge</name>
    <dbReference type="NCBI Taxonomy" id="519541"/>
    <lineage>
        <taxon>Eukaryota</taxon>
        <taxon>Metazoa</taxon>
        <taxon>Porifera</taxon>
        <taxon>Demospongiae</taxon>
        <taxon>Heteroscleromorpha</taxon>
        <taxon>Tetractinellida</taxon>
        <taxon>Astrophorina</taxon>
        <taxon>Geodiidae</taxon>
        <taxon>Geodia</taxon>
    </lineage>
</organism>
<dbReference type="InterPro" id="IPR048732">
    <property type="entry name" value="CFA69"/>
</dbReference>
<keyword evidence="4" id="KW-1185">Reference proteome</keyword>
<gene>
    <name evidence="3" type="ORF">GBAR_LOCUS3267</name>
</gene>
<dbReference type="Proteomes" id="UP001174909">
    <property type="component" value="Unassembled WGS sequence"/>
</dbReference>
<keyword evidence="3" id="KW-0282">Flagellum</keyword>
<evidence type="ECO:0000256" key="1">
    <source>
        <dbReference type="SAM" id="MobiDB-lite"/>
    </source>
</evidence>
<feature type="domain" description="Cilia- and flagella-associated protein 69 ARM repeats" evidence="2">
    <location>
        <begin position="14"/>
        <end position="753"/>
    </location>
</feature>